<evidence type="ECO:0000256" key="4">
    <source>
        <dbReference type="ARBA" id="ARBA00022692"/>
    </source>
</evidence>
<comment type="caution">
    <text evidence="9">The sequence shown here is derived from an EMBL/GenBank/DDBJ whole genome shotgun (WGS) entry which is preliminary data.</text>
</comment>
<comment type="similarity">
    <text evidence="7">Belongs to the binding-protein-dependent transport system permease family.</text>
</comment>
<evidence type="ECO:0000256" key="3">
    <source>
        <dbReference type="ARBA" id="ARBA00022475"/>
    </source>
</evidence>
<keyword evidence="5 7" id="KW-1133">Transmembrane helix</keyword>
<feature type="transmembrane region" description="Helical" evidence="7">
    <location>
        <begin position="129"/>
        <end position="152"/>
    </location>
</feature>
<dbReference type="CDD" id="cd06261">
    <property type="entry name" value="TM_PBP2"/>
    <property type="match status" value="1"/>
</dbReference>
<proteinExistence type="inferred from homology"/>
<accession>A0A839TU50</accession>
<gene>
    <name evidence="9" type="ORF">FHS19_003825</name>
</gene>
<protein>
    <submittedName>
        <fullName evidence="9">Putative aldouronate transport system permease protein</fullName>
    </submittedName>
</protein>
<evidence type="ECO:0000256" key="7">
    <source>
        <dbReference type="RuleBase" id="RU363032"/>
    </source>
</evidence>
<dbReference type="PANTHER" id="PTHR43227:SF11">
    <property type="entry name" value="BLL4140 PROTEIN"/>
    <property type="match status" value="1"/>
</dbReference>
<dbReference type="Gene3D" id="1.10.3720.10">
    <property type="entry name" value="MetI-like"/>
    <property type="match status" value="1"/>
</dbReference>
<evidence type="ECO:0000256" key="1">
    <source>
        <dbReference type="ARBA" id="ARBA00004651"/>
    </source>
</evidence>
<dbReference type="GO" id="GO:0055085">
    <property type="term" value="P:transmembrane transport"/>
    <property type="evidence" value="ECO:0007669"/>
    <property type="project" value="InterPro"/>
</dbReference>
<evidence type="ECO:0000313" key="10">
    <source>
        <dbReference type="Proteomes" id="UP000517523"/>
    </source>
</evidence>
<keyword evidence="6 7" id="KW-0472">Membrane</keyword>
<name>A0A839TU50_9BACL</name>
<dbReference type="InterPro" id="IPR050809">
    <property type="entry name" value="UgpAE/MalFG_permease"/>
</dbReference>
<organism evidence="9 10">
    <name type="scientific">Paenibacillus rhizosphaerae</name>
    <dbReference type="NCBI Taxonomy" id="297318"/>
    <lineage>
        <taxon>Bacteria</taxon>
        <taxon>Bacillati</taxon>
        <taxon>Bacillota</taxon>
        <taxon>Bacilli</taxon>
        <taxon>Bacillales</taxon>
        <taxon>Paenibacillaceae</taxon>
        <taxon>Paenibacillus</taxon>
    </lineage>
</organism>
<keyword evidence="2 7" id="KW-0813">Transport</keyword>
<reference evidence="9 10" key="1">
    <citation type="submission" date="2020-08" db="EMBL/GenBank/DDBJ databases">
        <title>Genomic Encyclopedia of Type Strains, Phase III (KMG-III): the genomes of soil and plant-associated and newly described type strains.</title>
        <authorList>
            <person name="Whitman W."/>
        </authorList>
    </citation>
    <scope>NUCLEOTIDE SEQUENCE [LARGE SCALE GENOMIC DNA]</scope>
    <source>
        <strain evidence="9 10">CECT 5831</strain>
    </source>
</reference>
<dbReference type="InterPro" id="IPR000515">
    <property type="entry name" value="MetI-like"/>
</dbReference>
<feature type="transmembrane region" description="Helical" evidence="7">
    <location>
        <begin position="172"/>
        <end position="198"/>
    </location>
</feature>
<evidence type="ECO:0000256" key="2">
    <source>
        <dbReference type="ARBA" id="ARBA00022448"/>
    </source>
</evidence>
<dbReference type="PROSITE" id="PS50928">
    <property type="entry name" value="ABC_TM1"/>
    <property type="match status" value="1"/>
</dbReference>
<dbReference type="SUPFAM" id="SSF161098">
    <property type="entry name" value="MetI-like"/>
    <property type="match status" value="1"/>
</dbReference>
<keyword evidence="3" id="KW-1003">Cell membrane</keyword>
<evidence type="ECO:0000256" key="6">
    <source>
        <dbReference type="ARBA" id="ARBA00023136"/>
    </source>
</evidence>
<comment type="subcellular location">
    <subcellularLocation>
        <location evidence="1 7">Cell membrane</location>
        <topology evidence="1 7">Multi-pass membrane protein</topology>
    </subcellularLocation>
</comment>
<dbReference type="RefSeq" id="WP_312887264.1">
    <property type="nucleotide sequence ID" value="NZ_JACHXJ010000003.1"/>
</dbReference>
<sequence>MITSLTERTQTKKFRNLLISIWKYRMVYTLLAPGFIWYIIFVYGPMGGLTLAFKTYTAKGGIWGSPWVGMENFKYIFVDQAFIHSVVRTLEINLGRMVFQFPMAIVIALILNEVIFLRLKKSLQTILTFPHFLSWVVLSSVLITILSYDGFVNGMIKAFGLKSFNFLGNEPIFVPLLYITEIWKSSGWGAIIYLAAISGIDSEQYEAAAIDGVNRFQRMFHITVPGIMPTIIVMFILTMGGLMSTGFDQIFNLSNDAVRDVAETLDMYIYKISFQSAPDFSYSTAVSLFRSVINMVLLLAADRIAKLMGKDGLMG</sequence>
<evidence type="ECO:0000313" key="9">
    <source>
        <dbReference type="EMBL" id="MBB3129150.1"/>
    </source>
</evidence>
<dbReference type="EMBL" id="JACHXJ010000003">
    <property type="protein sequence ID" value="MBB3129150.1"/>
    <property type="molecule type" value="Genomic_DNA"/>
</dbReference>
<keyword evidence="4 7" id="KW-0812">Transmembrane</keyword>
<dbReference type="PANTHER" id="PTHR43227">
    <property type="entry name" value="BLL4140 PROTEIN"/>
    <property type="match status" value="1"/>
</dbReference>
<dbReference type="InterPro" id="IPR035906">
    <property type="entry name" value="MetI-like_sf"/>
</dbReference>
<dbReference type="Proteomes" id="UP000517523">
    <property type="component" value="Unassembled WGS sequence"/>
</dbReference>
<feature type="transmembrane region" description="Helical" evidence="7">
    <location>
        <begin position="97"/>
        <end position="117"/>
    </location>
</feature>
<evidence type="ECO:0000256" key="5">
    <source>
        <dbReference type="ARBA" id="ARBA00022989"/>
    </source>
</evidence>
<feature type="domain" description="ABC transmembrane type-1" evidence="8">
    <location>
        <begin position="86"/>
        <end position="301"/>
    </location>
</feature>
<evidence type="ECO:0000259" key="8">
    <source>
        <dbReference type="PROSITE" id="PS50928"/>
    </source>
</evidence>
<dbReference type="AlphaFoldDB" id="A0A839TU50"/>
<dbReference type="GO" id="GO:0005886">
    <property type="term" value="C:plasma membrane"/>
    <property type="evidence" value="ECO:0007669"/>
    <property type="project" value="UniProtKB-SubCell"/>
</dbReference>
<feature type="transmembrane region" description="Helical" evidence="7">
    <location>
        <begin position="21"/>
        <end position="43"/>
    </location>
</feature>
<dbReference type="Pfam" id="PF00528">
    <property type="entry name" value="BPD_transp_1"/>
    <property type="match status" value="1"/>
</dbReference>
<feature type="transmembrane region" description="Helical" evidence="7">
    <location>
        <begin position="219"/>
        <end position="243"/>
    </location>
</feature>